<comment type="caution">
    <text evidence="2">The sequence shown here is derived from an EMBL/GenBank/DDBJ whole genome shotgun (WGS) entry which is preliminary data.</text>
</comment>
<dbReference type="InterPro" id="IPR014729">
    <property type="entry name" value="Rossmann-like_a/b/a_fold"/>
</dbReference>
<gene>
    <name evidence="2" type="ORF">AUR64_13235</name>
</gene>
<sequence>MTSGVFDRVLVPIAGPHNAANTARVVYHFDPKDAEVVVVHVVEKGEGVPDKASVEQRRVFAEKAYGSFWEVFPDGGPTLQFRTLYGRNVGETIRRTAEEERATAIAFVPRAGNRWVRYLTGDVTAELLKRSEIPVIALPKEQKRIILTHDA</sequence>
<dbReference type="Gene3D" id="3.40.50.620">
    <property type="entry name" value="HUPs"/>
    <property type="match status" value="1"/>
</dbReference>
<organism evidence="2 3">
    <name type="scientific">Haloprofundus marisrubri</name>
    <dbReference type="NCBI Taxonomy" id="1514971"/>
    <lineage>
        <taxon>Archaea</taxon>
        <taxon>Methanobacteriati</taxon>
        <taxon>Methanobacteriota</taxon>
        <taxon>Stenosarchaea group</taxon>
        <taxon>Halobacteria</taxon>
        <taxon>Halobacteriales</taxon>
        <taxon>Haloferacaceae</taxon>
        <taxon>Haloprofundus</taxon>
    </lineage>
</organism>
<dbReference type="InterPro" id="IPR006016">
    <property type="entry name" value="UspA"/>
</dbReference>
<evidence type="ECO:0000313" key="3">
    <source>
        <dbReference type="Proteomes" id="UP000054387"/>
    </source>
</evidence>
<protein>
    <recommendedName>
        <fullName evidence="1">UspA domain-containing protein</fullName>
    </recommendedName>
</protein>
<dbReference type="Proteomes" id="UP000054387">
    <property type="component" value="Unassembled WGS sequence"/>
</dbReference>
<keyword evidence="3" id="KW-1185">Reference proteome</keyword>
<name>A0A0W1R6C4_9EURY</name>
<reference evidence="2 3" key="1">
    <citation type="submission" date="2015-12" db="EMBL/GenBank/DDBJ databases">
        <title>Haloprofundus marisrubri gen. nov., sp. nov., an extremely halophilic archaeon isolated from the Discovery deep brine-seawater interface in the Red Sea.</title>
        <authorList>
            <person name="Zhang G."/>
            <person name="Stingl U."/>
            <person name="Rashid M."/>
        </authorList>
    </citation>
    <scope>NUCLEOTIDE SEQUENCE [LARGE SCALE GENOMIC DNA]</scope>
    <source>
        <strain evidence="2 3">SB9</strain>
    </source>
</reference>
<dbReference type="Pfam" id="PF00582">
    <property type="entry name" value="Usp"/>
    <property type="match status" value="1"/>
</dbReference>
<evidence type="ECO:0000259" key="1">
    <source>
        <dbReference type="Pfam" id="PF00582"/>
    </source>
</evidence>
<dbReference type="EMBL" id="LOPU01000029">
    <property type="protein sequence ID" value="KTG08785.1"/>
    <property type="molecule type" value="Genomic_DNA"/>
</dbReference>
<dbReference type="AlphaFoldDB" id="A0A0W1R6C4"/>
<feature type="domain" description="UspA" evidence="1">
    <location>
        <begin position="6"/>
        <end position="138"/>
    </location>
</feature>
<dbReference type="SUPFAM" id="SSF52402">
    <property type="entry name" value="Adenine nucleotide alpha hydrolases-like"/>
    <property type="match status" value="1"/>
</dbReference>
<evidence type="ECO:0000313" key="2">
    <source>
        <dbReference type="EMBL" id="KTG08785.1"/>
    </source>
</evidence>
<accession>A0A0W1R6C4</accession>
<proteinExistence type="predicted"/>